<dbReference type="InterPro" id="IPR019783">
    <property type="entry name" value="SDO1/SBDS_N"/>
</dbReference>
<proteinExistence type="predicted"/>
<dbReference type="OrthoDB" id="2567806at2759"/>
<evidence type="ECO:0000313" key="3">
    <source>
        <dbReference type="EMBL" id="KZO98118.1"/>
    </source>
</evidence>
<protein>
    <submittedName>
        <fullName evidence="3">FYSH domain-containing protein</fullName>
    </submittedName>
</protein>
<evidence type="ECO:0000256" key="1">
    <source>
        <dbReference type="SAM" id="MobiDB-lite"/>
    </source>
</evidence>
<feature type="domain" description="Ribosome maturation protein SDO1/SBDS N-terminal" evidence="2">
    <location>
        <begin position="6"/>
        <end position="96"/>
    </location>
</feature>
<reference evidence="3 4" key="1">
    <citation type="journal article" date="2016" name="Mol. Biol. Evol.">
        <title>Comparative Genomics of Early-Diverging Mushroom-Forming Fungi Provides Insights into the Origins of Lignocellulose Decay Capabilities.</title>
        <authorList>
            <person name="Nagy L.G."/>
            <person name="Riley R."/>
            <person name="Tritt A."/>
            <person name="Adam C."/>
            <person name="Daum C."/>
            <person name="Floudas D."/>
            <person name="Sun H."/>
            <person name="Yadav J.S."/>
            <person name="Pangilinan J."/>
            <person name="Larsson K.H."/>
            <person name="Matsuura K."/>
            <person name="Barry K."/>
            <person name="Labutti K."/>
            <person name="Kuo R."/>
            <person name="Ohm R.A."/>
            <person name="Bhattacharya S.S."/>
            <person name="Shirouzu T."/>
            <person name="Yoshinaga Y."/>
            <person name="Martin F.M."/>
            <person name="Grigoriev I.V."/>
            <person name="Hibbett D.S."/>
        </authorList>
    </citation>
    <scope>NUCLEOTIDE SEQUENCE [LARGE SCALE GENOMIC DNA]</scope>
    <source>
        <strain evidence="3 4">TUFC12733</strain>
    </source>
</reference>
<dbReference type="InterPro" id="IPR036786">
    <property type="entry name" value="Ribosome_mat_SBDS_N_sf"/>
</dbReference>
<dbReference type="AlphaFoldDB" id="A0A167NVC9"/>
<dbReference type="Pfam" id="PF01172">
    <property type="entry name" value="SBDS_N"/>
    <property type="match status" value="1"/>
</dbReference>
<evidence type="ECO:0000313" key="4">
    <source>
        <dbReference type="Proteomes" id="UP000076738"/>
    </source>
</evidence>
<sequence>MVKSVSQLVYKPDSMSTDEMIMIIQDASAYKKWKDGDHTIPLVDILDGFGVYHSGQGSQGNLGKASKQTLETVFDTANEDEIALIMLEKGVLKSSEALNNPKWSDTNKSKGVNLDTRGSGRGTHGI</sequence>
<accession>A0A167NVC9</accession>
<evidence type="ECO:0000259" key="2">
    <source>
        <dbReference type="Pfam" id="PF01172"/>
    </source>
</evidence>
<dbReference type="STRING" id="1330018.A0A167NVC9"/>
<dbReference type="Gene3D" id="3.30.1250.10">
    <property type="entry name" value="Ribosome maturation protein SBDS, N-terminal domain"/>
    <property type="match status" value="1"/>
</dbReference>
<organism evidence="3 4">
    <name type="scientific">Calocera viscosa (strain TUFC12733)</name>
    <dbReference type="NCBI Taxonomy" id="1330018"/>
    <lineage>
        <taxon>Eukaryota</taxon>
        <taxon>Fungi</taxon>
        <taxon>Dikarya</taxon>
        <taxon>Basidiomycota</taxon>
        <taxon>Agaricomycotina</taxon>
        <taxon>Dacrymycetes</taxon>
        <taxon>Dacrymycetales</taxon>
        <taxon>Dacrymycetaceae</taxon>
        <taxon>Calocera</taxon>
    </lineage>
</organism>
<gene>
    <name evidence="3" type="ORF">CALVIDRAFT_562507</name>
</gene>
<dbReference type="SUPFAM" id="SSF89895">
    <property type="entry name" value="FYSH domain"/>
    <property type="match status" value="1"/>
</dbReference>
<keyword evidence="4" id="KW-1185">Reference proteome</keyword>
<name>A0A167NVC9_CALVF</name>
<feature type="compositionally biased region" description="Polar residues" evidence="1">
    <location>
        <begin position="98"/>
        <end position="110"/>
    </location>
</feature>
<feature type="region of interest" description="Disordered" evidence="1">
    <location>
        <begin position="98"/>
        <end position="126"/>
    </location>
</feature>
<dbReference type="Proteomes" id="UP000076738">
    <property type="component" value="Unassembled WGS sequence"/>
</dbReference>
<dbReference type="EMBL" id="KV417277">
    <property type="protein sequence ID" value="KZO98118.1"/>
    <property type="molecule type" value="Genomic_DNA"/>
</dbReference>